<comment type="caution">
    <text evidence="2">The sequence shown here is derived from an EMBL/GenBank/DDBJ whole genome shotgun (WGS) entry which is preliminary data.</text>
</comment>
<protein>
    <submittedName>
        <fullName evidence="2">Uncharacterized protein</fullName>
    </submittedName>
</protein>
<evidence type="ECO:0000313" key="3">
    <source>
        <dbReference type="Proteomes" id="UP001381693"/>
    </source>
</evidence>
<name>A0AAN8XGM7_HALRR</name>
<dbReference type="InterPro" id="IPR008942">
    <property type="entry name" value="ENTH_VHS"/>
</dbReference>
<organism evidence="2 3">
    <name type="scientific">Halocaridina rubra</name>
    <name type="common">Hawaiian red shrimp</name>
    <dbReference type="NCBI Taxonomy" id="373956"/>
    <lineage>
        <taxon>Eukaryota</taxon>
        <taxon>Metazoa</taxon>
        <taxon>Ecdysozoa</taxon>
        <taxon>Arthropoda</taxon>
        <taxon>Crustacea</taxon>
        <taxon>Multicrustacea</taxon>
        <taxon>Malacostraca</taxon>
        <taxon>Eumalacostraca</taxon>
        <taxon>Eucarida</taxon>
        <taxon>Decapoda</taxon>
        <taxon>Pleocyemata</taxon>
        <taxon>Caridea</taxon>
        <taxon>Atyoidea</taxon>
        <taxon>Atyidae</taxon>
        <taxon>Halocaridina</taxon>
    </lineage>
</organism>
<dbReference type="PANTHER" id="PTHR21514">
    <property type="entry name" value="AP-4 COMPLEX ACCESSORY SUBUNIT TEPSIN"/>
    <property type="match status" value="1"/>
</dbReference>
<evidence type="ECO:0000256" key="1">
    <source>
        <dbReference type="SAM" id="MobiDB-lite"/>
    </source>
</evidence>
<dbReference type="InterPro" id="IPR039273">
    <property type="entry name" value="TEPSIN"/>
</dbReference>
<dbReference type="EMBL" id="JAXCGZ010002419">
    <property type="protein sequence ID" value="KAK7083922.1"/>
    <property type="molecule type" value="Genomic_DNA"/>
</dbReference>
<gene>
    <name evidence="2" type="ORF">SK128_006587</name>
</gene>
<sequence length="412" mass="45557">MFIFHESHKIHSTENNSSWHGKQKVVRILHQVCSRGHCGVRIYLRGRDEELRKAASTGGPPDPVLANTPQLFLTSAIQELLTLLFDPKIMRDDDLYLAGNSAIECSSSTLEQSGIGQGYGSSEPKGKYEGFGSSPLKRSDNFASQVRDIVERVISPSDGGTKRDSSLEFLQGEKGDYQPLSLPSLGSSVSGTIQPAYQPHLPILTKSQSSKYRAHKIGRAGGGWDSDEEKTESPCSPSTSEMEGSLESCDHPLTGDQPTGPSVDDFLMNFLHPKNTWPLDHDQLKKTCQECTAYNLDVLLETISSKILELIERKGLEGSLGISNGDRNSEELRLSQSESKKEVLPSQISFVTSRLLCLLLLVEFGLYYDTFAPNLINNILREMLQKLQVHENIDSVVKIKAKKLLLILAKLL</sequence>
<dbReference type="Gene3D" id="1.25.40.90">
    <property type="match status" value="1"/>
</dbReference>
<reference evidence="2 3" key="1">
    <citation type="submission" date="2023-11" db="EMBL/GenBank/DDBJ databases">
        <title>Halocaridina rubra genome assembly.</title>
        <authorList>
            <person name="Smith C."/>
        </authorList>
    </citation>
    <scope>NUCLEOTIDE SEQUENCE [LARGE SCALE GENOMIC DNA]</scope>
    <source>
        <strain evidence="2">EP-1</strain>
        <tissue evidence="2">Whole</tissue>
    </source>
</reference>
<feature type="compositionally biased region" description="Polar residues" evidence="1">
    <location>
        <begin position="233"/>
        <end position="242"/>
    </location>
</feature>
<dbReference type="PANTHER" id="PTHR21514:SF0">
    <property type="entry name" value="AP-4 COMPLEX ACCESSORY SUBUNIT TEPSIN"/>
    <property type="match status" value="1"/>
</dbReference>
<keyword evidence="3" id="KW-1185">Reference proteome</keyword>
<dbReference type="AlphaFoldDB" id="A0AAN8XGM7"/>
<proteinExistence type="predicted"/>
<dbReference type="GO" id="GO:0032588">
    <property type="term" value="C:trans-Golgi network membrane"/>
    <property type="evidence" value="ECO:0007669"/>
    <property type="project" value="TreeGrafter"/>
</dbReference>
<feature type="region of interest" description="Disordered" evidence="1">
    <location>
        <begin position="217"/>
        <end position="261"/>
    </location>
</feature>
<dbReference type="Proteomes" id="UP001381693">
    <property type="component" value="Unassembled WGS sequence"/>
</dbReference>
<accession>A0AAN8XGM7</accession>
<feature type="region of interest" description="Disordered" evidence="1">
    <location>
        <begin position="112"/>
        <end position="134"/>
    </location>
</feature>
<evidence type="ECO:0000313" key="2">
    <source>
        <dbReference type="EMBL" id="KAK7083922.1"/>
    </source>
</evidence>